<reference evidence="2" key="1">
    <citation type="journal article" date="2009" name="Genome Res.">
        <title>Comparative genomic analyses of the human fungal pathogens Coccidioides and their relatives.</title>
        <authorList>
            <person name="Sharpton T.J."/>
            <person name="Stajich J.E."/>
            <person name="Rounsley S.D."/>
            <person name="Gardner M.J."/>
            <person name="Wortman J.R."/>
            <person name="Jordar V.S."/>
            <person name="Maiti R."/>
            <person name="Kodira C.D."/>
            <person name="Neafsey D.E."/>
            <person name="Zeng Q."/>
            <person name="Hung C.-Y."/>
            <person name="McMahan C."/>
            <person name="Muszewska A."/>
            <person name="Grynberg M."/>
            <person name="Mandel M.A."/>
            <person name="Kellner E.M."/>
            <person name="Barker B.M."/>
            <person name="Galgiani J.N."/>
            <person name="Orbach M.J."/>
            <person name="Kirkland T.N."/>
            <person name="Cole G.T."/>
            <person name="Henn M.R."/>
            <person name="Birren B.W."/>
            <person name="Taylor J.W."/>
        </authorList>
    </citation>
    <scope>NUCLEOTIDE SEQUENCE [LARGE SCALE GENOMIC DNA]</scope>
    <source>
        <strain evidence="2">UAMH 1704</strain>
    </source>
</reference>
<dbReference type="OrthoDB" id="2906425at2759"/>
<dbReference type="RefSeq" id="XP_002542377.1">
    <property type="nucleotide sequence ID" value="XM_002542331.1"/>
</dbReference>
<evidence type="ECO:0000313" key="2">
    <source>
        <dbReference type="Proteomes" id="UP000002058"/>
    </source>
</evidence>
<proteinExistence type="predicted"/>
<protein>
    <submittedName>
        <fullName evidence="1">Uncharacterized protein</fullName>
    </submittedName>
</protein>
<evidence type="ECO:0000313" key="1">
    <source>
        <dbReference type="EMBL" id="EEP77044.1"/>
    </source>
</evidence>
<accession>C4JJT6</accession>
<dbReference type="InParanoid" id="C4JJT6"/>
<keyword evidence="2" id="KW-1185">Reference proteome</keyword>
<dbReference type="Proteomes" id="UP000002058">
    <property type="component" value="Unassembled WGS sequence"/>
</dbReference>
<sequence length="98" mass="11091">MVPNDTSRYILDQLSQHPQCTVEETLHSIKNDWFALGRKLTRENPISPEVEAALLERDNRRCCITGLDTNLKYTYIIPPSIASDSDLQKGVSVPTIFT</sequence>
<organism evidence="1 2">
    <name type="scientific">Uncinocarpus reesii (strain UAMH 1704)</name>
    <dbReference type="NCBI Taxonomy" id="336963"/>
    <lineage>
        <taxon>Eukaryota</taxon>
        <taxon>Fungi</taxon>
        <taxon>Dikarya</taxon>
        <taxon>Ascomycota</taxon>
        <taxon>Pezizomycotina</taxon>
        <taxon>Eurotiomycetes</taxon>
        <taxon>Eurotiomycetidae</taxon>
        <taxon>Onygenales</taxon>
        <taxon>Onygenaceae</taxon>
        <taxon>Uncinocarpus</taxon>
    </lineage>
</organism>
<name>C4JJT6_UNCRE</name>
<gene>
    <name evidence="1" type="ORF">UREG_01893</name>
</gene>
<dbReference type="GeneID" id="8438530"/>
<dbReference type="VEuPathDB" id="FungiDB:UREG_01893"/>
<dbReference type="KEGG" id="ure:UREG_01893"/>
<dbReference type="AlphaFoldDB" id="C4JJT6"/>
<dbReference type="STRING" id="336963.C4JJT6"/>
<dbReference type="EMBL" id="CH476615">
    <property type="protein sequence ID" value="EEP77044.1"/>
    <property type="molecule type" value="Genomic_DNA"/>
</dbReference>
<dbReference type="HOGENOM" id="CLU_2335194_0_0_1"/>